<organism evidence="2 3">
    <name type="scientific">Saccharopolyspora elongata</name>
    <dbReference type="NCBI Taxonomy" id="2530387"/>
    <lineage>
        <taxon>Bacteria</taxon>
        <taxon>Bacillati</taxon>
        <taxon>Actinomycetota</taxon>
        <taxon>Actinomycetes</taxon>
        <taxon>Pseudonocardiales</taxon>
        <taxon>Pseudonocardiaceae</taxon>
        <taxon>Saccharopolyspora</taxon>
    </lineage>
</organism>
<sequence length="35" mass="3794">MVDDLLGLFGNPDNTGKPAHSYLARRKKSSPSSPH</sequence>
<protein>
    <submittedName>
        <fullName evidence="2">Uncharacterized protein</fullName>
    </submittedName>
</protein>
<comment type="caution">
    <text evidence="2">The sequence shown here is derived from an EMBL/GenBank/DDBJ whole genome shotgun (WGS) entry which is preliminary data.</text>
</comment>
<dbReference type="AlphaFoldDB" id="A0A4R4Y958"/>
<gene>
    <name evidence="2" type="ORF">E1288_34280</name>
</gene>
<evidence type="ECO:0000313" key="3">
    <source>
        <dbReference type="Proteomes" id="UP000294947"/>
    </source>
</evidence>
<feature type="region of interest" description="Disordered" evidence="1">
    <location>
        <begin position="1"/>
        <end position="35"/>
    </location>
</feature>
<evidence type="ECO:0000256" key="1">
    <source>
        <dbReference type="SAM" id="MobiDB-lite"/>
    </source>
</evidence>
<dbReference type="Proteomes" id="UP000294947">
    <property type="component" value="Unassembled WGS sequence"/>
</dbReference>
<evidence type="ECO:0000313" key="2">
    <source>
        <dbReference type="EMBL" id="TDD40916.1"/>
    </source>
</evidence>
<dbReference type="EMBL" id="SMKW01000065">
    <property type="protein sequence ID" value="TDD40916.1"/>
    <property type="molecule type" value="Genomic_DNA"/>
</dbReference>
<reference evidence="2 3" key="1">
    <citation type="submission" date="2019-03" db="EMBL/GenBank/DDBJ databases">
        <title>Draft genome sequences of novel Actinobacteria.</title>
        <authorList>
            <person name="Sahin N."/>
            <person name="Ay H."/>
            <person name="Saygin H."/>
        </authorList>
    </citation>
    <scope>NUCLEOTIDE SEQUENCE [LARGE SCALE GENOMIC DNA]</scope>
    <source>
        <strain evidence="2 3">7K502</strain>
    </source>
</reference>
<keyword evidence="3" id="KW-1185">Reference proteome</keyword>
<accession>A0A4R4Y958</accession>
<proteinExistence type="predicted"/>
<name>A0A4R4Y958_9PSEU</name>